<accession>A0A179FTT8</accession>
<gene>
    <name evidence="2" type="ORF">VFPPC_13690</name>
</gene>
<keyword evidence="1" id="KW-0812">Transmembrane</keyword>
<dbReference type="KEGG" id="pchm:VFPPC_13690"/>
<dbReference type="Proteomes" id="UP000078397">
    <property type="component" value="Unassembled WGS sequence"/>
</dbReference>
<dbReference type="RefSeq" id="XP_018145353.1">
    <property type="nucleotide sequence ID" value="XM_018291464.1"/>
</dbReference>
<evidence type="ECO:0000313" key="3">
    <source>
        <dbReference type="Proteomes" id="UP000078397"/>
    </source>
</evidence>
<dbReference type="EMBL" id="LSBJ02000003">
    <property type="protein sequence ID" value="OAQ68503.1"/>
    <property type="molecule type" value="Genomic_DNA"/>
</dbReference>
<feature type="transmembrane region" description="Helical" evidence="1">
    <location>
        <begin position="48"/>
        <end position="67"/>
    </location>
</feature>
<comment type="caution">
    <text evidence="2">The sequence shown here is derived from an EMBL/GenBank/DDBJ whole genome shotgun (WGS) entry which is preliminary data.</text>
</comment>
<dbReference type="GeneID" id="28855458"/>
<keyword evidence="1" id="KW-0472">Membrane</keyword>
<name>A0A179FTT8_METCM</name>
<reference evidence="2 3" key="1">
    <citation type="journal article" date="2016" name="PLoS Pathog.">
        <title>Biosynthesis of antibiotic leucinostatins in bio-control fungus Purpureocillium lilacinum and their inhibition on phytophthora revealed by genome mining.</title>
        <authorList>
            <person name="Wang G."/>
            <person name="Liu Z."/>
            <person name="Lin R."/>
            <person name="Li E."/>
            <person name="Mao Z."/>
            <person name="Ling J."/>
            <person name="Yang Y."/>
            <person name="Yin W.B."/>
            <person name="Xie B."/>
        </authorList>
    </citation>
    <scope>NUCLEOTIDE SEQUENCE [LARGE SCALE GENOMIC DNA]</scope>
    <source>
        <strain evidence="2">170</strain>
    </source>
</reference>
<proteinExistence type="predicted"/>
<organism evidence="2 3">
    <name type="scientific">Pochonia chlamydosporia 170</name>
    <dbReference type="NCBI Taxonomy" id="1380566"/>
    <lineage>
        <taxon>Eukaryota</taxon>
        <taxon>Fungi</taxon>
        <taxon>Dikarya</taxon>
        <taxon>Ascomycota</taxon>
        <taxon>Pezizomycotina</taxon>
        <taxon>Sordariomycetes</taxon>
        <taxon>Hypocreomycetidae</taxon>
        <taxon>Hypocreales</taxon>
        <taxon>Clavicipitaceae</taxon>
        <taxon>Pochonia</taxon>
    </lineage>
</organism>
<protein>
    <submittedName>
        <fullName evidence="2">Uncharacterized protein</fullName>
    </submittedName>
</protein>
<dbReference type="AlphaFoldDB" id="A0A179FTT8"/>
<keyword evidence="1" id="KW-1133">Transmembrane helix</keyword>
<evidence type="ECO:0000256" key="1">
    <source>
        <dbReference type="SAM" id="Phobius"/>
    </source>
</evidence>
<keyword evidence="3" id="KW-1185">Reference proteome</keyword>
<evidence type="ECO:0000313" key="2">
    <source>
        <dbReference type="EMBL" id="OAQ68503.1"/>
    </source>
</evidence>
<sequence length="77" mass="8689">MVSSSAPLFLVLFYYNGNGNGNNNNDDDDDDEMAKFVSLLKLYQITKLSSTLGSLYILAYAAICRMLPNRVYKDRLL</sequence>